<evidence type="ECO:0000259" key="1">
    <source>
        <dbReference type="Pfam" id="PF09215"/>
    </source>
</evidence>
<dbReference type="Pfam" id="PF09215">
    <property type="entry name" value="Phage-Gp8"/>
    <property type="match status" value="1"/>
</dbReference>
<dbReference type="AlphaFoldDB" id="A0A382FXD3"/>
<sequence length="336" mass="36427">MGAIVTSKFRTQNLMVFIDQFKTTGSVDDNFLYLGFGRSDAWPDDAQGNDESSGNFTLPDPLDEHESQYWADIVGTKRIQNDDISPVLPRIDWDTGDTIAFDGDAANGITAIAEPGRSFVSKIGYHSTVMNSEYRVYMCTGEPSTGKCYVGGIYDGGTAVSRTTCEATVGGLWLPTGASEEPTGYTGDVAGLTAQPISTSDNYVWTFLYKLELNDIINSTTNDWMPVISGTGVLSGSEQADFGDVDSIFTAKTHHGLIHVRLETSDGFPENDDFRQIGLLRNPELAGGGTKAQAAVYADADTSLEADSGQLIYLENRRAITRASDQIEDLKLVVEF</sequence>
<dbReference type="InterPro" id="IPR036327">
    <property type="entry name" value="Gp8_sf"/>
</dbReference>
<dbReference type="Gene3D" id="2.60.340.10">
    <property type="entry name" value="baseplate structural protein gp8, domain 1"/>
    <property type="match status" value="1"/>
</dbReference>
<organism evidence="2">
    <name type="scientific">marine metagenome</name>
    <dbReference type="NCBI Taxonomy" id="408172"/>
    <lineage>
        <taxon>unclassified sequences</taxon>
        <taxon>metagenomes</taxon>
        <taxon>ecological metagenomes</taxon>
    </lineage>
</organism>
<proteinExistence type="predicted"/>
<dbReference type="Gene3D" id="2.170.290.10">
    <property type="entry name" value="baseplate structural protein gp8, domain 2"/>
    <property type="match status" value="1"/>
</dbReference>
<evidence type="ECO:0000313" key="2">
    <source>
        <dbReference type="EMBL" id="SVB67054.1"/>
    </source>
</evidence>
<gene>
    <name evidence="2" type="ORF">METZ01_LOCUS219908</name>
</gene>
<protein>
    <recommendedName>
        <fullName evidence="1">Bacteriophage T4 Gp8 domain-containing protein</fullName>
    </recommendedName>
</protein>
<dbReference type="InterPro" id="IPR015298">
    <property type="entry name" value="Phage_T4_Gp8"/>
</dbReference>
<reference evidence="2" key="1">
    <citation type="submission" date="2018-05" db="EMBL/GenBank/DDBJ databases">
        <authorList>
            <person name="Lanie J.A."/>
            <person name="Ng W.-L."/>
            <person name="Kazmierczak K.M."/>
            <person name="Andrzejewski T.M."/>
            <person name="Davidsen T.M."/>
            <person name="Wayne K.J."/>
            <person name="Tettelin H."/>
            <person name="Glass J.I."/>
            <person name="Rusch D."/>
            <person name="Podicherti R."/>
            <person name="Tsui H.-C.T."/>
            <person name="Winkler M.E."/>
        </authorList>
    </citation>
    <scope>NUCLEOTIDE SEQUENCE</scope>
</reference>
<accession>A0A382FXD3</accession>
<name>A0A382FXD3_9ZZZZ</name>
<dbReference type="EMBL" id="UINC01052112">
    <property type="protein sequence ID" value="SVB67054.1"/>
    <property type="molecule type" value="Genomic_DNA"/>
</dbReference>
<feature type="domain" description="Bacteriophage T4 Gp8" evidence="1">
    <location>
        <begin position="3"/>
        <end position="336"/>
    </location>
</feature>
<dbReference type="SUPFAM" id="SSF89433">
    <property type="entry name" value="Baseplate structural protein gp8"/>
    <property type="match status" value="1"/>
</dbReference>